<dbReference type="AlphaFoldDB" id="A0A2W5TX59"/>
<dbReference type="Proteomes" id="UP000249061">
    <property type="component" value="Unassembled WGS sequence"/>
</dbReference>
<evidence type="ECO:0000313" key="2">
    <source>
        <dbReference type="Proteomes" id="UP000249061"/>
    </source>
</evidence>
<organism evidence="1 2">
    <name type="scientific">Archangium gephyra</name>
    <dbReference type="NCBI Taxonomy" id="48"/>
    <lineage>
        <taxon>Bacteria</taxon>
        <taxon>Pseudomonadati</taxon>
        <taxon>Myxococcota</taxon>
        <taxon>Myxococcia</taxon>
        <taxon>Myxococcales</taxon>
        <taxon>Cystobacterineae</taxon>
        <taxon>Archangiaceae</taxon>
        <taxon>Archangium</taxon>
    </lineage>
</organism>
<reference evidence="1 2" key="1">
    <citation type="submission" date="2017-08" db="EMBL/GenBank/DDBJ databases">
        <title>Infants hospitalized years apart are colonized by the same room-sourced microbial strains.</title>
        <authorList>
            <person name="Brooks B."/>
            <person name="Olm M.R."/>
            <person name="Firek B.A."/>
            <person name="Baker R."/>
            <person name="Thomas B.C."/>
            <person name="Morowitz M.J."/>
            <person name="Banfield J.F."/>
        </authorList>
    </citation>
    <scope>NUCLEOTIDE SEQUENCE [LARGE SCALE GENOMIC DNA]</scope>
    <source>
        <strain evidence="1">S2_003_000_R2_14</strain>
    </source>
</reference>
<name>A0A2W5TX59_9BACT</name>
<gene>
    <name evidence="1" type="ORF">DI536_02385</name>
</gene>
<dbReference type="EMBL" id="QFQP01000001">
    <property type="protein sequence ID" value="PZR18747.1"/>
    <property type="molecule type" value="Genomic_DNA"/>
</dbReference>
<accession>A0A2W5TX59</accession>
<proteinExistence type="predicted"/>
<protein>
    <submittedName>
        <fullName evidence="1">Uncharacterized protein</fullName>
    </submittedName>
</protein>
<comment type="caution">
    <text evidence="1">The sequence shown here is derived from an EMBL/GenBank/DDBJ whole genome shotgun (WGS) entry which is preliminary data.</text>
</comment>
<evidence type="ECO:0000313" key="1">
    <source>
        <dbReference type="EMBL" id="PZR18747.1"/>
    </source>
</evidence>
<sequence length="207" mass="22101">MAWVSFAALILSGCCGDGQCDGVDGEVCSSSFDCAGSCIDGVCRERCSEGVACAPGRTCWDDGTTTSAVCLPPPASDERWVLRADGLGNAAGRAGELTEPDDFICFGLAGVTLCSQEETGRDVVFDREFSTPFTTEQLSDVSVTVFDSNQVFPFGGCEGNCSTLQNIDRQIVYGDAFDLRPTVSRRPMVWDIPTEGGMNVRFSILPR</sequence>